<dbReference type="EMBL" id="AP019810">
    <property type="protein sequence ID" value="BBM14676.1"/>
    <property type="molecule type" value="Genomic_DNA"/>
</dbReference>
<name>A0AAI8WAS9_ENTMU</name>
<organism evidence="1 2">
    <name type="scientific">Enterococcus mundtii</name>
    <dbReference type="NCBI Taxonomy" id="53346"/>
    <lineage>
        <taxon>Bacteria</taxon>
        <taxon>Bacillati</taxon>
        <taxon>Bacillota</taxon>
        <taxon>Bacilli</taxon>
        <taxon>Lactobacillales</taxon>
        <taxon>Enterococcaceae</taxon>
        <taxon>Enterococcus</taxon>
    </lineage>
</organism>
<evidence type="ECO:0000313" key="1">
    <source>
        <dbReference type="EMBL" id="BBM14676.1"/>
    </source>
</evidence>
<evidence type="ECO:0008006" key="3">
    <source>
        <dbReference type="Google" id="ProtNLM"/>
    </source>
</evidence>
<sequence>MKKIMFLGLLITVFLLSGCGNNKSIDLSDIRSTTFDDTIFTPVEAEIENNELLKLEFTWKYGKNENSREKYIFNGTYVRIDVSQNGRNLKQANTPAEARMNNPIYEAQEATIRPRYELLNTKDAVEVLISDKTTGKSYRHFVIDLDNGTAEQTEIDDISISSREAKRKNESSDDNADALNMFISMSDFYASLKEYLNSNELNNVIEISSDNLVWAAEQTLTKLETQAPDSAEYLKMLSNRCIDYATAARKSDEEKLDELSTQIDRIIGTLSKNYFDDYMPDSIKSLQGN</sequence>
<dbReference type="Proteomes" id="UP000509460">
    <property type="component" value="Chromosome"/>
</dbReference>
<reference evidence="1 2" key="1">
    <citation type="submission" date="2019-07" db="EMBL/GenBank/DDBJ databases">
        <title>antibiotic susceptibility of plant-derived lactic acid bacteria.</title>
        <authorList>
            <person name="Sugiyama M."/>
            <person name="Noda M."/>
        </authorList>
    </citation>
    <scope>NUCLEOTIDE SEQUENCE [LARGE SCALE GENOMIC DNA]</scope>
    <source>
        <strain evidence="1 2">15-1A</strain>
    </source>
</reference>
<evidence type="ECO:0000313" key="2">
    <source>
        <dbReference type="Proteomes" id="UP000509460"/>
    </source>
</evidence>
<dbReference type="PROSITE" id="PS51257">
    <property type="entry name" value="PROKAR_LIPOPROTEIN"/>
    <property type="match status" value="1"/>
</dbReference>
<gene>
    <name evidence="1" type="ORF">EM151A_1471</name>
</gene>
<dbReference type="RefSeq" id="WP_178946560.1">
    <property type="nucleotide sequence ID" value="NZ_AP019810.1"/>
</dbReference>
<protein>
    <recommendedName>
        <fullName evidence="3">Lipoprotein</fullName>
    </recommendedName>
</protein>
<accession>A0AAI8WAS9</accession>
<proteinExistence type="predicted"/>
<dbReference type="AlphaFoldDB" id="A0AAI8WAS9"/>